<accession>A0A899G2E1</accession>
<gene>
    <name evidence="13" type="ORF">MERGE_001320</name>
</gene>
<name>A0A899G2E1_9ASCO</name>
<dbReference type="NCBIfam" id="TIGR00392">
    <property type="entry name" value="ileS"/>
    <property type="match status" value="1"/>
</dbReference>
<dbReference type="GO" id="GO:0002161">
    <property type="term" value="F:aminoacyl-tRNA deacylase activity"/>
    <property type="evidence" value="ECO:0007669"/>
    <property type="project" value="InterPro"/>
</dbReference>
<dbReference type="InterPro" id="IPR002301">
    <property type="entry name" value="Ile-tRNA-ligase"/>
</dbReference>
<dbReference type="Pfam" id="PF12231">
    <property type="entry name" value="Rif1_N"/>
    <property type="match status" value="1"/>
</dbReference>
<dbReference type="SUPFAM" id="SSF47323">
    <property type="entry name" value="Anticodon-binding domain of a subclass of class I aminoacyl-tRNA synthetases"/>
    <property type="match status" value="1"/>
</dbReference>
<feature type="domain" description="Aminoacyl-tRNA synthetase class Ia" evidence="10">
    <location>
        <begin position="1457"/>
        <end position="2068"/>
    </location>
</feature>
<dbReference type="PANTHER" id="PTHR42765:SF1">
    <property type="entry name" value="ISOLEUCINE--TRNA LIGASE, MITOCHONDRIAL"/>
    <property type="match status" value="1"/>
</dbReference>
<evidence type="ECO:0000256" key="3">
    <source>
        <dbReference type="ARBA" id="ARBA00022598"/>
    </source>
</evidence>
<dbReference type="Gene3D" id="1.10.730.20">
    <property type="match status" value="1"/>
</dbReference>
<keyword evidence="7" id="KW-0030">Aminoacyl-tRNA synthetase</keyword>
<feature type="region of interest" description="Disordered" evidence="9">
    <location>
        <begin position="1075"/>
        <end position="1101"/>
    </location>
</feature>
<dbReference type="SUPFAM" id="SSF52374">
    <property type="entry name" value="Nucleotidylyl transferase"/>
    <property type="match status" value="1"/>
</dbReference>
<dbReference type="GO" id="GO:0005524">
    <property type="term" value="F:ATP binding"/>
    <property type="evidence" value="ECO:0007669"/>
    <property type="project" value="UniProtKB-KW"/>
</dbReference>
<evidence type="ECO:0000259" key="10">
    <source>
        <dbReference type="Pfam" id="PF00133"/>
    </source>
</evidence>
<dbReference type="PRINTS" id="PR00984">
    <property type="entry name" value="TRNASYNTHILE"/>
</dbReference>
<keyword evidence="6" id="KW-0648">Protein biosynthesis</keyword>
<dbReference type="CDD" id="cd07960">
    <property type="entry name" value="Anticodon_Ia_Ile_BEm"/>
    <property type="match status" value="1"/>
</dbReference>
<dbReference type="GO" id="GO:0004822">
    <property type="term" value="F:isoleucine-tRNA ligase activity"/>
    <property type="evidence" value="ECO:0007669"/>
    <property type="project" value="UniProtKB-EC"/>
</dbReference>
<dbReference type="GO" id="GO:0032543">
    <property type="term" value="P:mitochondrial translation"/>
    <property type="evidence" value="ECO:0007669"/>
    <property type="project" value="TreeGrafter"/>
</dbReference>
<feature type="compositionally biased region" description="Basic and acidic residues" evidence="9">
    <location>
        <begin position="1075"/>
        <end position="1084"/>
    </location>
</feature>
<keyword evidence="3" id="KW-0436">Ligase</keyword>
<evidence type="ECO:0000259" key="12">
    <source>
        <dbReference type="Pfam" id="PF12231"/>
    </source>
</evidence>
<reference evidence="13" key="1">
    <citation type="submission" date="2020-06" db="EMBL/GenBank/DDBJ databases">
        <title>Genomes of multiple members of Pneumocystis genus reveal paths to human pathogen Pneumocystis jirovecii.</title>
        <authorList>
            <person name="Cisse O.H."/>
            <person name="Ma L."/>
            <person name="Dekker J."/>
            <person name="Khil P."/>
            <person name="Jo J."/>
            <person name="Brenchley J."/>
            <person name="Blair R."/>
            <person name="Pahar B."/>
            <person name="Chabe M."/>
            <person name="Van Rompay K.A."/>
            <person name="Keesler R."/>
            <person name="Sukura A."/>
            <person name="Hirsch V."/>
            <person name="Kutty G."/>
            <person name="Liu Y."/>
            <person name="Peng L."/>
            <person name="Chen J."/>
            <person name="Song J."/>
            <person name="Weissenbacher-Lang C."/>
            <person name="Xu J."/>
            <person name="Upham N.S."/>
            <person name="Stajich J.E."/>
            <person name="Cuomo C.A."/>
            <person name="Cushion M.T."/>
            <person name="Kovacs J.A."/>
        </authorList>
    </citation>
    <scope>NUCLEOTIDE SEQUENCE</scope>
    <source>
        <strain evidence="13">2A</strain>
    </source>
</reference>
<evidence type="ECO:0000256" key="2">
    <source>
        <dbReference type="ARBA" id="ARBA00013165"/>
    </source>
</evidence>
<dbReference type="EC" id="6.1.1.5" evidence="2"/>
<dbReference type="InterPro" id="IPR009080">
    <property type="entry name" value="tRNAsynth_Ia_anticodon-bd"/>
</dbReference>
<feature type="domain" description="Methionyl/Valyl/Leucyl/Isoleucyl-tRNA synthetase anticodon-binding" evidence="11">
    <location>
        <begin position="2110"/>
        <end position="2265"/>
    </location>
</feature>
<dbReference type="Proteomes" id="UP000663699">
    <property type="component" value="Chromosome 15"/>
</dbReference>
<keyword evidence="14" id="KW-1185">Reference proteome</keyword>
<sequence length="2360" mass="271842">MSFIGSDKENTPCSEEDGSREERGSNRKRVLFCPLPGREGKEAEVSTPRRALMGPPKSILKATPTFQQFCVEREDSWVHGDDELAGKQSFSSFLKDVKEILGGDLRSKKIETYLRLSMFLRSYESIPDKALLFQYFPELVGSIKRDAVLIKSSDIGGYQMVSNAFKVLGYLLSQQEISDIFNSHDAKFFIEHSISVLEDSSLTKTSAALHLWLLSVQKLSSNVITQEVADKIIHVSLKISLPSITVTQERLNVLIRIMNQRPQAFINAASEWIPFLHNCLIDTNRVIREKALQCSFDIEKAMRGESKISLAIVNSMKKKFQGKMIIDIFCARFQEIIKEDGDGIFVAHLWSVLVTIMGTLILSKWNKLNLWLKMIQLCFNHTDVSTKIAAQVAWVRFIHAFTSSPKAQSISLKKLLLLSQPMQLVLSSKSSATSLLVKKSAIKTAYALLYSTLRPGILMKDITLIWENLILPLYNKMVSSNEYGALSGAKIIASLLDIEKPKPWREDRLIENSPVELSEIPRIDPKWVRNNSSIIAPVIETILTSTILSKEIKLIVWTNFNRSIHSATNKEIKISFEAIDAVTRICGLLKLFWFSYFEKKLLPEEIEKDSDAHVDLFVELVSISFKTIDHLYFVNKSCMVENDDLIAIQTTDSKDSPTTEDLSTPMAFLFRLFLTPFSYALINKTYVKGVSDVINICLSWHKNSKKIDILLEFLSVFDYAKDFDLQLQVWKLLVEFIKNFFIENKQFSHTSSFTCIFEDKEVIEYSKSLFKILEWGFRRESCLLECEMLFDLIYRKVESSLGIIEASCKIIEPLAELLLQTSPEINPNVYNISGIIAKRARFPLHDNTSGKMNSHLKVLKVSKKTATFESLNILISNLLAFSYNHDFNEFVLSFIQAVCAYMKTIPVDEITLSLQCIQGGLSLWISDEKEIVKSNQPIFDIIKEIWSIILLKVKALGSYESMLLHSLSLLFESGFKSKNDTILFSTLEVWNETFAKQTILVYPPEIVKIMKYIYKTFKISLPSFPIPLDDLERDFAADDLQLDSVTVSDFKDSASQGLLSNSSLEIESKIIENMSQEREKDQDASKPTSLKPDNLLLPSSENRQINKNIKIPFEPSRMMTRRKSLELARVTCQDSFQNTLIDSDSMQLGSKKRKRLSKDSMNHDFMREIDSSIHNHTGKNKTFRKSLSLDKYDDLIPSNSFKKTSEQLTSIKHNDSLTSAEDSVKNTTLKRNKIFQNKNVKNQIVSFRKTKQISESLDDSSLDDSFLYTRKLRSRCIDNHSKIPSIRQQASLKTLNSSPINSSPVISMICSRESDPLVYLDEILPLLENTIPQMTHESLLKLESILFHLQQTIWKTRKKCITKINGGRITQLVECSLRVREVWSSNLHPSILIFPHKMMNLCLIKRCVYQRFYVTFQQKTNNLYKNTLSLPQTKFPLWPLKGCLDSKEFEILTQRLYQWQKTYLPREKIFILHDGPPYANGTLHLGHALNKILKDVILRINIMKGRPVSYIPGWDCHGLPIELKVSEDDEDFTFHKSPMIIRRKAREYVLETIRHQKESFKSFGIMADWEKSYHTLDLSYIIQQLEIFKKMVEKDLIYRSYKPVYWSPSSKTALADAELIYKNDHTSQAIFVRFPLINLGKLSTAINLKNKEPLYVLIWTTTPWTLPANKAILVDKDMEYTIVNTTQYGNLIVSRNRVHHLLKFINISETSLYFFGESLLGATYHNPLEENFKELPFFHTKYVTSDSGTGLVHAAPGHGMEDYEICMQHNIQIFSPVDDHGCFTKEALNGKLESLFVLEQGNKKVIELLENRKITRKPVIQRATAQWFVDIEKIKCQAIEALKNVKMIPENGRERLISFLQSRSEWCISRQRAWGVPIPVLYSLQDEKPLLTVKNIDHIIHMVKERGMDAWWQDSESDIWVAPEYKRDSIRYEKGMETMDVWFDSGVSWNVIFNNNDYNNLNFEKDKPLIDLVLEGSDQHRGWFQSLLLTFIASQNDYSNIAPYGTVITHGHVLDQNNQKMSKSIGNVIDPENIIFGQKDIKKEPAYGVDVLRLWAVGNNFTNDINISSEVLKNVAEIQRKLRATLRFLLGNLHDWNGDKVEYKSLKKIDQYALVQTYEFNRKTIELYDKYLFFQVVHTIANYTNNNLSSFYFDIIKDRLYADHCMSKSRTSCQTVLFHIFRNYISIISPIVPSLALEAWKFSSKEVTGEIETPFHSGWYKCEEQWLNLELKKEFENIEIIRSANNLILEKARRNKYIRNSLECIIIIKAPLNTQAFNFLKKIEHELSEILIVSGILIISMDSEILGQKCDDYQEITLFGSICHLIIKLSEKGKCLRCWMYTANMNSDICQRCKEVILNN</sequence>
<keyword evidence="4" id="KW-0547">Nucleotide-binding</keyword>
<dbReference type="CDD" id="cd00818">
    <property type="entry name" value="IleRS_core"/>
    <property type="match status" value="1"/>
</dbReference>
<evidence type="ECO:0000313" key="14">
    <source>
        <dbReference type="Proteomes" id="UP000663699"/>
    </source>
</evidence>
<dbReference type="Gene3D" id="3.40.50.620">
    <property type="entry name" value="HUPs"/>
    <property type="match status" value="2"/>
</dbReference>
<dbReference type="EMBL" id="CP054546">
    <property type="protein sequence ID" value="QSL66933.1"/>
    <property type="molecule type" value="Genomic_DNA"/>
</dbReference>
<feature type="region of interest" description="Disordered" evidence="9">
    <location>
        <begin position="1"/>
        <end position="29"/>
    </location>
</feature>
<dbReference type="GO" id="GO:0006428">
    <property type="term" value="P:isoleucyl-tRNA aminoacylation"/>
    <property type="evidence" value="ECO:0007669"/>
    <property type="project" value="InterPro"/>
</dbReference>
<dbReference type="GO" id="GO:0000049">
    <property type="term" value="F:tRNA binding"/>
    <property type="evidence" value="ECO:0007669"/>
    <property type="project" value="InterPro"/>
</dbReference>
<evidence type="ECO:0000256" key="6">
    <source>
        <dbReference type="ARBA" id="ARBA00022917"/>
    </source>
</evidence>
<dbReference type="Pfam" id="PF08264">
    <property type="entry name" value="Anticodon_1"/>
    <property type="match status" value="1"/>
</dbReference>
<evidence type="ECO:0000256" key="1">
    <source>
        <dbReference type="ARBA" id="ARBA00005594"/>
    </source>
</evidence>
<dbReference type="PANTHER" id="PTHR42765">
    <property type="entry name" value="SOLEUCYL-TRNA SYNTHETASE"/>
    <property type="match status" value="1"/>
</dbReference>
<evidence type="ECO:0000256" key="5">
    <source>
        <dbReference type="ARBA" id="ARBA00022840"/>
    </source>
</evidence>
<dbReference type="PROSITE" id="PS00178">
    <property type="entry name" value="AA_TRNA_LIGASE_I"/>
    <property type="match status" value="1"/>
</dbReference>
<dbReference type="InterPro" id="IPR002300">
    <property type="entry name" value="aa-tRNA-synth_Ia"/>
</dbReference>
<dbReference type="InterPro" id="IPR022031">
    <property type="entry name" value="Rif1_N"/>
</dbReference>
<evidence type="ECO:0000259" key="11">
    <source>
        <dbReference type="Pfam" id="PF08264"/>
    </source>
</evidence>
<dbReference type="InterPro" id="IPR001412">
    <property type="entry name" value="aa-tRNA-synth_I_CS"/>
</dbReference>
<dbReference type="OrthoDB" id="10264412at2759"/>
<dbReference type="InterPro" id="IPR009008">
    <property type="entry name" value="Val/Leu/Ile-tRNA-synth_edit"/>
</dbReference>
<evidence type="ECO:0000256" key="4">
    <source>
        <dbReference type="ARBA" id="ARBA00022741"/>
    </source>
</evidence>
<dbReference type="InterPro" id="IPR014729">
    <property type="entry name" value="Rossmann-like_a/b/a_fold"/>
</dbReference>
<proteinExistence type="inferred from homology"/>
<evidence type="ECO:0000256" key="7">
    <source>
        <dbReference type="ARBA" id="ARBA00023146"/>
    </source>
</evidence>
<feature type="compositionally biased region" description="Basic and acidic residues" evidence="9">
    <location>
        <begin position="1"/>
        <end position="10"/>
    </location>
</feature>
<evidence type="ECO:0000256" key="9">
    <source>
        <dbReference type="SAM" id="MobiDB-lite"/>
    </source>
</evidence>
<keyword evidence="5" id="KW-0067">ATP-binding</keyword>
<dbReference type="InterPro" id="IPR050081">
    <property type="entry name" value="Ile-tRNA_ligase"/>
</dbReference>
<dbReference type="GO" id="GO:0005739">
    <property type="term" value="C:mitochondrion"/>
    <property type="evidence" value="ECO:0007669"/>
    <property type="project" value="TreeGrafter"/>
</dbReference>
<feature type="domain" description="Telomere-associated protein Rif1 N-terminal" evidence="12">
    <location>
        <begin position="103"/>
        <end position="469"/>
    </location>
</feature>
<protein>
    <recommendedName>
        <fullName evidence="2">isoleucine--tRNA ligase</fullName>
        <ecNumber evidence="2">6.1.1.5</ecNumber>
    </recommendedName>
    <alternativeName>
        <fullName evidence="8">Isoleucyl-tRNA synthetase</fullName>
    </alternativeName>
</protein>
<comment type="similarity">
    <text evidence="1">Belongs to the class-I aminoacyl-tRNA synthetase family.</text>
</comment>
<dbReference type="SUPFAM" id="SSF50677">
    <property type="entry name" value="ValRS/IleRS/LeuRS editing domain"/>
    <property type="match status" value="1"/>
</dbReference>
<evidence type="ECO:0000256" key="8">
    <source>
        <dbReference type="ARBA" id="ARBA00032665"/>
    </source>
</evidence>
<dbReference type="InterPro" id="IPR033708">
    <property type="entry name" value="Anticodon_Ile_BEm"/>
</dbReference>
<dbReference type="Pfam" id="PF00133">
    <property type="entry name" value="tRNA-synt_1"/>
    <property type="match status" value="1"/>
</dbReference>
<dbReference type="InterPro" id="IPR013155">
    <property type="entry name" value="M/V/L/I-tRNA-synth_anticd-bd"/>
</dbReference>
<organism evidence="13 14">
    <name type="scientific">Pneumocystis wakefieldiae</name>
    <dbReference type="NCBI Taxonomy" id="38082"/>
    <lineage>
        <taxon>Eukaryota</taxon>
        <taxon>Fungi</taxon>
        <taxon>Dikarya</taxon>
        <taxon>Ascomycota</taxon>
        <taxon>Taphrinomycotina</taxon>
        <taxon>Pneumocystomycetes</taxon>
        <taxon>Pneumocystaceae</taxon>
        <taxon>Pneumocystis</taxon>
    </lineage>
</organism>
<evidence type="ECO:0000313" key="13">
    <source>
        <dbReference type="EMBL" id="QSL66933.1"/>
    </source>
</evidence>